<comment type="caution">
    <text evidence="3">The sequence shown here is derived from an EMBL/GenBank/DDBJ whole genome shotgun (WGS) entry which is preliminary data.</text>
</comment>
<dbReference type="InterPro" id="IPR039393">
    <property type="entry name" value="Rhizopine-oxygenase-like"/>
</dbReference>
<dbReference type="EMBL" id="SSNY01000001">
    <property type="protein sequence ID" value="THF60106.1"/>
    <property type="molecule type" value="Genomic_DNA"/>
</dbReference>
<keyword evidence="1" id="KW-0812">Transmembrane</keyword>
<keyword evidence="1" id="KW-1133">Transmembrane helix</keyword>
<evidence type="ECO:0000313" key="4">
    <source>
        <dbReference type="Proteomes" id="UP000306441"/>
    </source>
</evidence>
<feature type="transmembrane region" description="Helical" evidence="1">
    <location>
        <begin position="133"/>
        <end position="156"/>
    </location>
</feature>
<dbReference type="Pfam" id="PF00487">
    <property type="entry name" value="FA_desaturase"/>
    <property type="match status" value="1"/>
</dbReference>
<keyword evidence="4" id="KW-1185">Reference proteome</keyword>
<dbReference type="InterPro" id="IPR005804">
    <property type="entry name" value="FA_desaturase_dom"/>
</dbReference>
<reference evidence="3 4" key="1">
    <citation type="submission" date="2019-04" db="EMBL/GenBank/DDBJ databases">
        <title>Mesorhizobium composti sp. nov., isolated from compost.</title>
        <authorList>
            <person name="Lin S.-Y."/>
            <person name="Hameed A."/>
            <person name="Hsieh Y.-T."/>
            <person name="Young C.-C."/>
        </authorList>
    </citation>
    <scope>NUCLEOTIDE SEQUENCE [LARGE SCALE GENOMIC DNA]</scope>
    <source>
        <strain evidence="3 4">CC-YTH430</strain>
    </source>
</reference>
<feature type="transmembrane region" description="Helical" evidence="1">
    <location>
        <begin position="82"/>
        <end position="102"/>
    </location>
</feature>
<evidence type="ECO:0000313" key="3">
    <source>
        <dbReference type="EMBL" id="THF60106.1"/>
    </source>
</evidence>
<sequence>MDHRAVIAGLSPDTRRGLTEKSDAPGLVRLAVYLSLMAALAILIAVRVPFWPLLMVPQGILIVFLFTLVHETIHGTAFRTDRLNTVLANVAGFLILLPPTWFRYFHFAHHRYTHDPENDPELMSPKPQTLAQYLLYLSGWAYWSGMIRTIVVNATGRNHDVYVPEKGRPKVAAEARRYLAGYALAVALSLLLGTPLLVWIWIVPALLGQPFLRAYLLAEHTRCPHVANMLENTRTTFTTSLVRFVAWNMPYHAEHHSYPAVPFHQLPRFHEVVAEHLRTTERGYIRFHGKLVRDLGQSDAAGDAAKS</sequence>
<dbReference type="Proteomes" id="UP000306441">
    <property type="component" value="Unassembled WGS sequence"/>
</dbReference>
<evidence type="ECO:0000256" key="1">
    <source>
        <dbReference type="SAM" id="Phobius"/>
    </source>
</evidence>
<organism evidence="3 4">
    <name type="scientific">Ollibium composti</name>
    <dbReference type="NCBI Taxonomy" id="2675109"/>
    <lineage>
        <taxon>Bacteria</taxon>
        <taxon>Pseudomonadati</taxon>
        <taxon>Pseudomonadota</taxon>
        <taxon>Alphaproteobacteria</taxon>
        <taxon>Hyphomicrobiales</taxon>
        <taxon>Phyllobacteriaceae</taxon>
        <taxon>Ollibium</taxon>
    </lineage>
</organism>
<feature type="transmembrane region" description="Helical" evidence="1">
    <location>
        <begin position="26"/>
        <end position="44"/>
    </location>
</feature>
<gene>
    <name evidence="3" type="ORF">E6C48_01425</name>
</gene>
<keyword evidence="1" id="KW-0472">Membrane</keyword>
<dbReference type="PANTHER" id="PTHR12879">
    <property type="entry name" value="SPHINGOLIPID DELTA 4 DESATURASE/C-4 HYDROXYLASE PROTEIN DES2"/>
    <property type="match status" value="1"/>
</dbReference>
<evidence type="ECO:0000259" key="2">
    <source>
        <dbReference type="Pfam" id="PF00487"/>
    </source>
</evidence>
<accession>A0ABY2QD93</accession>
<protein>
    <submittedName>
        <fullName evidence="3">Fatty acid desaturase</fullName>
    </submittedName>
</protein>
<feature type="transmembrane region" description="Helical" evidence="1">
    <location>
        <begin position="50"/>
        <end position="70"/>
    </location>
</feature>
<name>A0ABY2QD93_9HYPH</name>
<dbReference type="CDD" id="cd03511">
    <property type="entry name" value="Rhizopine-oxygenase-like"/>
    <property type="match status" value="1"/>
</dbReference>
<proteinExistence type="predicted"/>
<feature type="domain" description="Fatty acid desaturase" evidence="2">
    <location>
        <begin position="51"/>
        <end position="285"/>
    </location>
</feature>
<dbReference type="PANTHER" id="PTHR12879:SF8">
    <property type="entry name" value="SPHINGOLIPID DELTA(4)-DESATURASE DES1"/>
    <property type="match status" value="1"/>
</dbReference>
<feature type="transmembrane region" description="Helical" evidence="1">
    <location>
        <begin position="177"/>
        <end position="202"/>
    </location>
</feature>